<dbReference type="Gene3D" id="3.40.718.10">
    <property type="entry name" value="Isopropylmalate Dehydrogenase"/>
    <property type="match status" value="1"/>
</dbReference>
<dbReference type="GO" id="GO:0046872">
    <property type="term" value="F:metal ion binding"/>
    <property type="evidence" value="ECO:0007669"/>
    <property type="project" value="UniProtKB-KW"/>
</dbReference>
<dbReference type="EMBL" id="QGDO01000002">
    <property type="protein sequence ID" value="PWJ42750.1"/>
    <property type="molecule type" value="Genomic_DNA"/>
</dbReference>
<evidence type="ECO:0000256" key="4">
    <source>
        <dbReference type="SAM" id="MobiDB-lite"/>
    </source>
</evidence>
<keyword evidence="3" id="KW-0520">NAD</keyword>
<dbReference type="PANTHER" id="PTHR30004">
    <property type="entry name" value="4-HYDROXYTHREONINE-4-PHOSPHATE DEHYDROGENASE"/>
    <property type="match status" value="1"/>
</dbReference>
<feature type="compositionally biased region" description="Basic and acidic residues" evidence="4">
    <location>
        <begin position="392"/>
        <end position="430"/>
    </location>
</feature>
<dbReference type="Pfam" id="PF04166">
    <property type="entry name" value="PdxA"/>
    <property type="match status" value="1"/>
</dbReference>
<dbReference type="AlphaFoldDB" id="A0A315ZBL1"/>
<comment type="caution">
    <text evidence="5">The sequence shown here is derived from an EMBL/GenBank/DDBJ whole genome shotgun (WGS) entry which is preliminary data.</text>
</comment>
<gene>
    <name evidence="5" type="ORF">BC781_102295</name>
</gene>
<dbReference type="OrthoDB" id="9801783at2"/>
<evidence type="ECO:0000256" key="3">
    <source>
        <dbReference type="ARBA" id="ARBA00023027"/>
    </source>
</evidence>
<keyword evidence="1" id="KW-0479">Metal-binding</keyword>
<accession>A0A315ZBL1</accession>
<organism evidence="5 6">
    <name type="scientific">Sediminitomix flava</name>
    <dbReference type="NCBI Taxonomy" id="379075"/>
    <lineage>
        <taxon>Bacteria</taxon>
        <taxon>Pseudomonadati</taxon>
        <taxon>Bacteroidota</taxon>
        <taxon>Cytophagia</taxon>
        <taxon>Cytophagales</taxon>
        <taxon>Flammeovirgaceae</taxon>
        <taxon>Sediminitomix</taxon>
    </lineage>
</organism>
<dbReference type="PANTHER" id="PTHR30004:SF6">
    <property type="entry name" value="D-THREONATE 4-PHOSPHATE DEHYDROGENASE"/>
    <property type="match status" value="1"/>
</dbReference>
<sequence>MAEKENYQASQKRTDRPRIGITIGDYNGVGPEIILKVLQDKRLTNFCTPVIYGSGKILTKYKRLLNIENFSYHQYNNNSYLNEKKPNVVNCWIEAQELQVGKVTKEAGECAYLALKKSTEDLKAGFLDAVVTCPINKANIQQEEFQYAGHTEYYTENFGEKGKDSLMLLCAGDLRVGVITGHIPLSEVPKAITRELIIKKSTALIDALKKDFGIQKPKIAILGLNPHAGEEGLLGNEEKNVIAPTIRELKKKGNLVYGPYPSDGFFGTLMYKEFDGVLAMYHDQGLIPFKTLAFDNGVNYTAGLNVIRTSPDHGTAYNIAGKGIASEESLREAIYLAIDVVRNRNKVTGYQIRPEAQELLQQIKDREKKGREEKMPLEDQLAEAQNLPPKPFKKEFKKRPSEQQHHPKKEQQQKGGFAKRESVEPKKEENNQGNSEPTSAE</sequence>
<evidence type="ECO:0000313" key="5">
    <source>
        <dbReference type="EMBL" id="PWJ42750.1"/>
    </source>
</evidence>
<dbReference type="Proteomes" id="UP000245535">
    <property type="component" value="Unassembled WGS sequence"/>
</dbReference>
<dbReference type="NCBIfam" id="TIGR00557">
    <property type="entry name" value="pdxA"/>
    <property type="match status" value="1"/>
</dbReference>
<evidence type="ECO:0000256" key="1">
    <source>
        <dbReference type="ARBA" id="ARBA00022723"/>
    </source>
</evidence>
<feature type="compositionally biased region" description="Polar residues" evidence="4">
    <location>
        <begin position="431"/>
        <end position="441"/>
    </location>
</feature>
<evidence type="ECO:0000256" key="2">
    <source>
        <dbReference type="ARBA" id="ARBA00023002"/>
    </source>
</evidence>
<protein>
    <submittedName>
        <fullName evidence="5">4-hydroxythreonine-4-phosphate dehydrogenase</fullName>
    </submittedName>
</protein>
<feature type="region of interest" description="Disordered" evidence="4">
    <location>
        <begin position="369"/>
        <end position="441"/>
    </location>
</feature>
<dbReference type="SUPFAM" id="SSF53659">
    <property type="entry name" value="Isocitrate/Isopropylmalate dehydrogenase-like"/>
    <property type="match status" value="1"/>
</dbReference>
<keyword evidence="6" id="KW-1185">Reference proteome</keyword>
<dbReference type="GO" id="GO:0016491">
    <property type="term" value="F:oxidoreductase activity"/>
    <property type="evidence" value="ECO:0007669"/>
    <property type="project" value="UniProtKB-KW"/>
</dbReference>
<dbReference type="GO" id="GO:0051287">
    <property type="term" value="F:NAD binding"/>
    <property type="evidence" value="ECO:0007669"/>
    <property type="project" value="InterPro"/>
</dbReference>
<evidence type="ECO:0000313" key="6">
    <source>
        <dbReference type="Proteomes" id="UP000245535"/>
    </source>
</evidence>
<proteinExistence type="predicted"/>
<name>A0A315ZBL1_SEDFL</name>
<dbReference type="InterPro" id="IPR005255">
    <property type="entry name" value="PdxA_fam"/>
</dbReference>
<dbReference type="RefSeq" id="WP_109616876.1">
    <property type="nucleotide sequence ID" value="NZ_QGDO01000002.1"/>
</dbReference>
<reference evidence="5 6" key="1">
    <citation type="submission" date="2018-03" db="EMBL/GenBank/DDBJ databases">
        <title>Genomic Encyclopedia of Archaeal and Bacterial Type Strains, Phase II (KMG-II): from individual species to whole genera.</title>
        <authorList>
            <person name="Goeker M."/>
        </authorList>
    </citation>
    <scope>NUCLEOTIDE SEQUENCE [LARGE SCALE GENOMIC DNA]</scope>
    <source>
        <strain evidence="5 6">DSM 28229</strain>
    </source>
</reference>
<keyword evidence="2" id="KW-0560">Oxidoreductase</keyword>